<evidence type="ECO:0000259" key="3">
    <source>
        <dbReference type="Pfam" id="PF17782"/>
    </source>
</evidence>
<dbReference type="PANTHER" id="PTHR43022:SF1">
    <property type="entry name" value="PROTEIN SMF"/>
    <property type="match status" value="1"/>
</dbReference>
<feature type="domain" description="Smf/DprA SLOG" evidence="2">
    <location>
        <begin position="78"/>
        <end position="288"/>
    </location>
</feature>
<dbReference type="Proteomes" id="UP000178017">
    <property type="component" value="Unassembled WGS sequence"/>
</dbReference>
<dbReference type="NCBIfam" id="TIGR00732">
    <property type="entry name" value="dprA"/>
    <property type="match status" value="1"/>
</dbReference>
<dbReference type="PANTHER" id="PTHR43022">
    <property type="entry name" value="PROTEIN SMF"/>
    <property type="match status" value="1"/>
</dbReference>
<dbReference type="Gene3D" id="3.40.50.450">
    <property type="match status" value="1"/>
</dbReference>
<proteinExistence type="inferred from homology"/>
<dbReference type="InterPro" id="IPR057666">
    <property type="entry name" value="DrpA_SLOG"/>
</dbReference>
<comment type="similarity">
    <text evidence="1">Belongs to the DprA/Smf family.</text>
</comment>
<accession>A0A1F5MJM5</accession>
<evidence type="ECO:0000313" key="4">
    <source>
        <dbReference type="EMBL" id="OGE65555.1"/>
    </source>
</evidence>
<evidence type="ECO:0000313" key="5">
    <source>
        <dbReference type="Proteomes" id="UP000178017"/>
    </source>
</evidence>
<dbReference type="EMBL" id="MFDO01000016">
    <property type="protein sequence ID" value="OGE65555.1"/>
    <property type="molecule type" value="Genomic_DNA"/>
</dbReference>
<evidence type="ECO:0000256" key="1">
    <source>
        <dbReference type="ARBA" id="ARBA00006525"/>
    </source>
</evidence>
<sequence>MDNIEYLLALHHVKGLGPIRLKLLLEYFSDSKVAWEARRSEWEGINVARSVIEDWQRLKATLKPESLVEELNKSGINFVTIFDADYPAPLKEIHNPPVVLYFKGDRSIFNTLCVAVVGTRKVTGYGSLVTQKFTTHLASNRLTIVSGLARGVDTIAHRAALEVKGKTIAVLGGGLNKIFPPENERLVKEIVDGGFGAVTSEFLPDEPSLPGNFPARNRIISGLSKAVLVTEAAEDSGSLITAREAIDQGREVFAIPGPITSDQSFGTAALIKQGARLVTSPEEIIEELGLDQIQTLNFKNKPNLELSDVERRVLEVLALDNRHVDEICRQVNLPVSAVSAALIKMEIYGLVKNMGAGVYLRLG</sequence>
<dbReference type="InterPro" id="IPR003488">
    <property type="entry name" value="DprA"/>
</dbReference>
<dbReference type="Gene3D" id="1.10.10.10">
    <property type="entry name" value="Winged helix-like DNA-binding domain superfamily/Winged helix DNA-binding domain"/>
    <property type="match status" value="1"/>
</dbReference>
<organism evidence="4 5">
    <name type="scientific">Candidatus Daviesbacteria bacterium RIFCSPLOWO2_01_FULL_40_24</name>
    <dbReference type="NCBI Taxonomy" id="1797787"/>
    <lineage>
        <taxon>Bacteria</taxon>
        <taxon>Candidatus Daviesiibacteriota</taxon>
    </lineage>
</organism>
<dbReference type="AlphaFoldDB" id="A0A1F5MJM5"/>
<dbReference type="Pfam" id="PF02481">
    <property type="entry name" value="DNA_processg_A"/>
    <property type="match status" value="1"/>
</dbReference>
<gene>
    <name evidence="4" type="ORF">A3B49_01945</name>
</gene>
<name>A0A1F5MJM5_9BACT</name>
<dbReference type="GO" id="GO:0009294">
    <property type="term" value="P:DNA-mediated transformation"/>
    <property type="evidence" value="ECO:0007669"/>
    <property type="project" value="InterPro"/>
</dbReference>
<evidence type="ECO:0000259" key="2">
    <source>
        <dbReference type="Pfam" id="PF02481"/>
    </source>
</evidence>
<protein>
    <submittedName>
        <fullName evidence="4">DNA protecting protein DprA</fullName>
    </submittedName>
</protein>
<dbReference type="Pfam" id="PF17782">
    <property type="entry name" value="WHD_DprA"/>
    <property type="match status" value="1"/>
</dbReference>
<comment type="caution">
    <text evidence="4">The sequence shown here is derived from an EMBL/GenBank/DDBJ whole genome shotgun (WGS) entry which is preliminary data.</text>
</comment>
<dbReference type="InterPro" id="IPR041614">
    <property type="entry name" value="DprA_WH"/>
</dbReference>
<feature type="domain" description="DprA winged helix" evidence="3">
    <location>
        <begin position="302"/>
        <end position="354"/>
    </location>
</feature>
<dbReference type="InterPro" id="IPR036388">
    <property type="entry name" value="WH-like_DNA-bd_sf"/>
</dbReference>
<reference evidence="4 5" key="1">
    <citation type="journal article" date="2016" name="Nat. Commun.">
        <title>Thousands of microbial genomes shed light on interconnected biogeochemical processes in an aquifer system.</title>
        <authorList>
            <person name="Anantharaman K."/>
            <person name="Brown C.T."/>
            <person name="Hug L.A."/>
            <person name="Sharon I."/>
            <person name="Castelle C.J."/>
            <person name="Probst A.J."/>
            <person name="Thomas B.C."/>
            <person name="Singh A."/>
            <person name="Wilkins M.J."/>
            <person name="Karaoz U."/>
            <person name="Brodie E.L."/>
            <person name="Williams K.H."/>
            <person name="Hubbard S.S."/>
            <person name="Banfield J.F."/>
        </authorList>
    </citation>
    <scope>NUCLEOTIDE SEQUENCE [LARGE SCALE GENOMIC DNA]</scope>
</reference>
<dbReference type="SUPFAM" id="SSF102405">
    <property type="entry name" value="MCP/YpsA-like"/>
    <property type="match status" value="1"/>
</dbReference>